<sequence length="397" mass="44157">MTVSRFRYLFNRYYKQQCTPEEQQELMSMLEQSAHDIELKQLLDTLLLNAEEEEDAEEIAAMPDHIAAGILQTIMQEQPAALPVVKIRSLPAWKRITIAACILGALVTTGYKLYMKSSAPTTTMATTRSAGTGKDHARLVLGNGTVIDLEQNKQEDVNVQAGLSASKKDNQLAYNNTVSNGDNNIKPTWNTVFTNKGGTYQVVLPDGTKALLNTASSIRFPTLFKGHEREVVIQGEVYFEIAPNPQQPFIVKVDNMQIAVLGTHFNVMAYEDEKEIRTTLLEGAVNVINEATTRRLQPGQQASLNKAQNDITISTADIDLAIAWTEGRFEFNGNIKSIMRQLARWYDMDVVYEGAVNDKAYTGAIPRKQNLAEVLQMLEATGSIHFKVTDKTITVIP</sequence>
<accession>A0A2P8HQA8</accession>
<dbReference type="PANTHER" id="PTHR30273:SF2">
    <property type="entry name" value="PROTEIN FECR"/>
    <property type="match status" value="1"/>
</dbReference>
<feature type="domain" description="Protein FecR C-terminal" evidence="2">
    <location>
        <begin position="334"/>
        <end position="395"/>
    </location>
</feature>
<dbReference type="InterPro" id="IPR012373">
    <property type="entry name" value="Ferrdict_sens_TM"/>
</dbReference>
<name>A0A2P8HQA8_CHINA</name>
<dbReference type="AlphaFoldDB" id="A0A2P8HQA8"/>
<gene>
    <name evidence="3" type="ORF">CLV51_1021253</name>
</gene>
<protein>
    <submittedName>
        <fullName evidence="3">FecR family protein</fullName>
    </submittedName>
</protein>
<dbReference type="RefSeq" id="WP_106528764.1">
    <property type="nucleotide sequence ID" value="NZ_PYAW01000002.1"/>
</dbReference>
<evidence type="ECO:0000259" key="1">
    <source>
        <dbReference type="Pfam" id="PF04773"/>
    </source>
</evidence>
<dbReference type="Pfam" id="PF16344">
    <property type="entry name" value="FecR_C"/>
    <property type="match status" value="1"/>
</dbReference>
<dbReference type="Pfam" id="PF04773">
    <property type="entry name" value="FecR"/>
    <property type="match status" value="1"/>
</dbReference>
<evidence type="ECO:0000259" key="2">
    <source>
        <dbReference type="Pfam" id="PF16344"/>
    </source>
</evidence>
<dbReference type="InterPro" id="IPR006860">
    <property type="entry name" value="FecR"/>
</dbReference>
<dbReference type="InterPro" id="IPR032508">
    <property type="entry name" value="FecR_C"/>
</dbReference>
<proteinExistence type="predicted"/>
<dbReference type="GO" id="GO:0016989">
    <property type="term" value="F:sigma factor antagonist activity"/>
    <property type="evidence" value="ECO:0007669"/>
    <property type="project" value="TreeGrafter"/>
</dbReference>
<dbReference type="EMBL" id="PYAW01000002">
    <property type="protein sequence ID" value="PSL48386.1"/>
    <property type="molecule type" value="Genomic_DNA"/>
</dbReference>
<feature type="domain" description="FecR protein" evidence="1">
    <location>
        <begin position="191"/>
        <end position="286"/>
    </location>
</feature>
<evidence type="ECO:0000313" key="3">
    <source>
        <dbReference type="EMBL" id="PSL48386.1"/>
    </source>
</evidence>
<dbReference type="FunFam" id="2.60.120.1440:FF:000001">
    <property type="entry name" value="Putative anti-sigma factor"/>
    <property type="match status" value="1"/>
</dbReference>
<dbReference type="PANTHER" id="PTHR30273">
    <property type="entry name" value="PERIPLASMIC SIGNAL SENSOR AND SIGMA FACTOR ACTIVATOR FECR-RELATED"/>
    <property type="match status" value="1"/>
</dbReference>
<dbReference type="OrthoDB" id="1452822at2"/>
<dbReference type="Gene3D" id="3.55.50.30">
    <property type="match status" value="1"/>
</dbReference>
<keyword evidence="4" id="KW-1185">Reference proteome</keyword>
<dbReference type="Proteomes" id="UP000240971">
    <property type="component" value="Unassembled WGS sequence"/>
</dbReference>
<organism evidence="3 4">
    <name type="scientific">Chitinophaga niastensis</name>
    <dbReference type="NCBI Taxonomy" id="536980"/>
    <lineage>
        <taxon>Bacteria</taxon>
        <taxon>Pseudomonadati</taxon>
        <taxon>Bacteroidota</taxon>
        <taxon>Chitinophagia</taxon>
        <taxon>Chitinophagales</taxon>
        <taxon>Chitinophagaceae</taxon>
        <taxon>Chitinophaga</taxon>
    </lineage>
</organism>
<reference evidence="3 4" key="1">
    <citation type="submission" date="2018-03" db="EMBL/GenBank/DDBJ databases">
        <title>Genomic Encyclopedia of Archaeal and Bacterial Type Strains, Phase II (KMG-II): from individual species to whole genera.</title>
        <authorList>
            <person name="Goeker M."/>
        </authorList>
    </citation>
    <scope>NUCLEOTIDE SEQUENCE [LARGE SCALE GENOMIC DNA]</scope>
    <source>
        <strain evidence="3 4">DSM 24859</strain>
    </source>
</reference>
<evidence type="ECO:0000313" key="4">
    <source>
        <dbReference type="Proteomes" id="UP000240971"/>
    </source>
</evidence>
<comment type="caution">
    <text evidence="3">The sequence shown here is derived from an EMBL/GenBank/DDBJ whole genome shotgun (WGS) entry which is preliminary data.</text>
</comment>
<dbReference type="Gene3D" id="2.60.120.1440">
    <property type="match status" value="1"/>
</dbReference>